<dbReference type="PROSITE" id="PS01125">
    <property type="entry name" value="ROK"/>
    <property type="match status" value="1"/>
</dbReference>
<dbReference type="Proteomes" id="UP000825701">
    <property type="component" value="Chromosome"/>
</dbReference>
<dbReference type="InterPro" id="IPR000600">
    <property type="entry name" value="ROK"/>
</dbReference>
<sequence>MLIGVDIGGTKIEAAALDDDGATLGRKRVSTPRGDYDGALGVIRDIVADMEARFGQAAGVGIGTPGSLSPRTGLVRNANSTWFNGRRLQGDLEFVLRRPVRIENDANCLAVSEATDGAAAGAQVAFAVILGTGCGAGIAIDGRAFAGRNGVAGEFGHNALPWPHGPDEMPGPRCWCGKDGCVETYLSGSGFSARHAEAEARRLSAPEIVAAARQGEETARRSLDRYRDRLARALAAVVNLLDPDVIVLGGGMSNVDEIYVDLQQLMAPHVFSDGFDTPVLKAAHGDSSGVRGAAWLWRP</sequence>
<dbReference type="PANTHER" id="PTHR18964">
    <property type="entry name" value="ROK (REPRESSOR, ORF, KINASE) FAMILY"/>
    <property type="match status" value="1"/>
</dbReference>
<organism evidence="1 2">
    <name type="scientific">Chenggangzhangella methanolivorans</name>
    <dbReference type="NCBI Taxonomy" id="1437009"/>
    <lineage>
        <taxon>Bacteria</taxon>
        <taxon>Pseudomonadati</taxon>
        <taxon>Pseudomonadota</taxon>
        <taxon>Alphaproteobacteria</taxon>
        <taxon>Hyphomicrobiales</taxon>
        <taxon>Methylopilaceae</taxon>
        <taxon>Chenggangzhangella</taxon>
    </lineage>
</organism>
<dbReference type="Pfam" id="PF00480">
    <property type="entry name" value="ROK"/>
    <property type="match status" value="1"/>
</dbReference>
<proteinExistence type="predicted"/>
<dbReference type="AlphaFoldDB" id="A0A9E6REA7"/>
<dbReference type="CDD" id="cd24066">
    <property type="entry name" value="ASKHA_NBD_ROK_EcFRK-like"/>
    <property type="match status" value="1"/>
</dbReference>
<dbReference type="EMBL" id="CP081869">
    <property type="protein sequence ID" value="QZO01854.1"/>
    <property type="molecule type" value="Genomic_DNA"/>
</dbReference>
<dbReference type="InterPro" id="IPR049874">
    <property type="entry name" value="ROK_cs"/>
</dbReference>
<dbReference type="KEGG" id="cmet:K6K41_11155"/>
<gene>
    <name evidence="1" type="ORF">K6K41_11155</name>
</gene>
<protein>
    <submittedName>
        <fullName evidence="1">ROK family protein</fullName>
    </submittedName>
</protein>
<evidence type="ECO:0000313" key="1">
    <source>
        <dbReference type="EMBL" id="QZO01854.1"/>
    </source>
</evidence>
<evidence type="ECO:0000313" key="2">
    <source>
        <dbReference type="Proteomes" id="UP000825701"/>
    </source>
</evidence>
<dbReference type="SUPFAM" id="SSF53067">
    <property type="entry name" value="Actin-like ATPase domain"/>
    <property type="match status" value="1"/>
</dbReference>
<dbReference type="RefSeq" id="WP_261405197.1">
    <property type="nucleotide sequence ID" value="NZ_CP081869.1"/>
</dbReference>
<dbReference type="InterPro" id="IPR043129">
    <property type="entry name" value="ATPase_NBD"/>
</dbReference>
<accession>A0A9E6REA7</accession>
<reference evidence="1" key="1">
    <citation type="submission" date="2021-08" db="EMBL/GenBank/DDBJ databases">
        <authorList>
            <person name="Zhang H."/>
            <person name="Xu M."/>
            <person name="Yu Z."/>
            <person name="Yang L."/>
            <person name="Cai Y."/>
        </authorList>
    </citation>
    <scope>NUCLEOTIDE SEQUENCE</scope>
    <source>
        <strain evidence="1">CHL1</strain>
    </source>
</reference>
<dbReference type="Gene3D" id="3.30.420.40">
    <property type="match status" value="2"/>
</dbReference>
<dbReference type="GO" id="GO:0004396">
    <property type="term" value="F:hexokinase activity"/>
    <property type="evidence" value="ECO:0007669"/>
    <property type="project" value="TreeGrafter"/>
</dbReference>
<keyword evidence="2" id="KW-1185">Reference proteome</keyword>
<dbReference type="PANTHER" id="PTHR18964:SF174">
    <property type="entry name" value="D-ALLOSE KINASE-RELATED"/>
    <property type="match status" value="1"/>
</dbReference>
<name>A0A9E6REA7_9HYPH</name>